<proteinExistence type="predicted"/>
<keyword evidence="2" id="KW-1185">Reference proteome</keyword>
<sequence>MPLWRGVVFLNMIAFRGTTGRYFAKKVPLREGAGTRVRYFAILTPIWTIEWRWNKSL</sequence>
<comment type="caution">
    <text evidence="1">The sequence shown here is derived from an EMBL/GenBank/DDBJ whole genome shotgun (WGS) entry which is preliminary data.</text>
</comment>
<accession>A0ABS4I7W0</accession>
<evidence type="ECO:0000313" key="2">
    <source>
        <dbReference type="Proteomes" id="UP001519344"/>
    </source>
</evidence>
<dbReference type="Proteomes" id="UP001519344">
    <property type="component" value="Unassembled WGS sequence"/>
</dbReference>
<gene>
    <name evidence="1" type="ORF">J2Z65_006263</name>
</gene>
<protein>
    <submittedName>
        <fullName evidence="1">Uncharacterized protein</fullName>
    </submittedName>
</protein>
<dbReference type="EMBL" id="JAGGKV010000027">
    <property type="protein sequence ID" value="MBP1967002.1"/>
    <property type="molecule type" value="Genomic_DNA"/>
</dbReference>
<organism evidence="1 2">
    <name type="scientific">Paenibacillus aceris</name>
    <dbReference type="NCBI Taxonomy" id="869555"/>
    <lineage>
        <taxon>Bacteria</taxon>
        <taxon>Bacillati</taxon>
        <taxon>Bacillota</taxon>
        <taxon>Bacilli</taxon>
        <taxon>Bacillales</taxon>
        <taxon>Paenibacillaceae</taxon>
        <taxon>Paenibacillus</taxon>
    </lineage>
</organism>
<reference evidence="1 2" key="1">
    <citation type="submission" date="2021-03" db="EMBL/GenBank/DDBJ databases">
        <title>Genomic Encyclopedia of Type Strains, Phase IV (KMG-IV): sequencing the most valuable type-strain genomes for metagenomic binning, comparative biology and taxonomic classification.</title>
        <authorList>
            <person name="Goeker M."/>
        </authorList>
    </citation>
    <scope>NUCLEOTIDE SEQUENCE [LARGE SCALE GENOMIC DNA]</scope>
    <source>
        <strain evidence="1 2">DSM 24950</strain>
    </source>
</reference>
<name>A0ABS4I7W0_9BACL</name>
<evidence type="ECO:0000313" key="1">
    <source>
        <dbReference type="EMBL" id="MBP1967002.1"/>
    </source>
</evidence>